<proteinExistence type="predicted"/>
<protein>
    <recommendedName>
        <fullName evidence="1">DUF6734 domain-containing protein</fullName>
    </recommendedName>
</protein>
<accession>A0A1K1R235</accession>
<gene>
    <name evidence="2" type="ORF">SAMN02927921_03094</name>
</gene>
<dbReference type="Proteomes" id="UP000182248">
    <property type="component" value="Unassembled WGS sequence"/>
</dbReference>
<evidence type="ECO:0000313" key="2">
    <source>
        <dbReference type="EMBL" id="SFW66192.1"/>
    </source>
</evidence>
<dbReference type="EMBL" id="FPJE01000018">
    <property type="protein sequence ID" value="SFW66192.1"/>
    <property type="molecule type" value="Genomic_DNA"/>
</dbReference>
<sequence>MRIVQSLWSGSKNLLTNNFGWHSPQYHVMAWTLSCLRLKEYYKDLYLYTDTHGYNILIDYLKLPYKGVEVCYDTINHYHESLWALPKIMTYASQEESFIHVDGDVFIWERFPEHLEAGDLIAQNIERGTDYYKQMMTHLEKDLKYIPDFLIDNLKKESITSYNAGILGGSDITFIKEYTKEAIKFINHNQREGFNPSINFNILFEQILFASLTGSEEKKVTTLFSETFKDSGYSSSRFADFSAVPFNLKYLHIIGTKKREQEICELLSRILLKEYPDFFYKIVSLFRHEHVNFEKKISFFLTRTYETSNVPVPAHKNESLCKSDQLDTINKCSYSNSKEVNSFADTLKELKQKWGDIKNQKLLDGELAATDFYSYFYLKKEQQAETLVQKNCYLEILEESFGWDKAVKEAINPDLLGDEVENFGLAYVPRLFFEGYKEVVISELDYNILILLEEPHCINDIVLYLEKCFPPGKGKSNYDIIYNLTLHHLKKLFIHQCIYVKHPTEQI</sequence>
<organism evidence="2 3">
    <name type="scientific">Sinomicrobium oceani</name>
    <dbReference type="NCBI Taxonomy" id="1150368"/>
    <lineage>
        <taxon>Bacteria</taxon>
        <taxon>Pseudomonadati</taxon>
        <taxon>Bacteroidota</taxon>
        <taxon>Flavobacteriia</taxon>
        <taxon>Flavobacteriales</taxon>
        <taxon>Flavobacteriaceae</taxon>
        <taxon>Sinomicrobium</taxon>
    </lineage>
</organism>
<dbReference type="RefSeq" id="WP_139276258.1">
    <property type="nucleotide sequence ID" value="NZ_FPJE01000018.1"/>
</dbReference>
<dbReference type="InterPro" id="IPR046621">
    <property type="entry name" value="DUF6734"/>
</dbReference>
<dbReference type="PROSITE" id="PS51257">
    <property type="entry name" value="PROKAR_LIPOPROTEIN"/>
    <property type="match status" value="1"/>
</dbReference>
<name>A0A1K1R235_9FLAO</name>
<keyword evidence="3" id="KW-1185">Reference proteome</keyword>
<evidence type="ECO:0000313" key="3">
    <source>
        <dbReference type="Proteomes" id="UP000182248"/>
    </source>
</evidence>
<feature type="domain" description="DUF6734" evidence="1">
    <location>
        <begin position="1"/>
        <end position="285"/>
    </location>
</feature>
<evidence type="ECO:0000259" key="1">
    <source>
        <dbReference type="Pfam" id="PF20508"/>
    </source>
</evidence>
<dbReference type="OrthoDB" id="771064at2"/>
<reference evidence="2 3" key="1">
    <citation type="submission" date="2016-11" db="EMBL/GenBank/DDBJ databases">
        <authorList>
            <person name="Jaros S."/>
            <person name="Januszkiewicz K."/>
            <person name="Wedrychowicz H."/>
        </authorList>
    </citation>
    <scope>NUCLEOTIDE SEQUENCE [LARGE SCALE GENOMIC DNA]</scope>
    <source>
        <strain evidence="2 3">CGMCC 1.12145</strain>
    </source>
</reference>
<dbReference type="Pfam" id="PF20508">
    <property type="entry name" value="DUF6734"/>
    <property type="match status" value="1"/>
</dbReference>
<dbReference type="AlphaFoldDB" id="A0A1K1R235"/>